<dbReference type="InterPro" id="IPR002818">
    <property type="entry name" value="DJ-1/PfpI"/>
</dbReference>
<name>A0A6N6MLW9_9HYPH</name>
<keyword evidence="1" id="KW-0805">Transcription regulation</keyword>
<dbReference type="Proteomes" id="UP000441523">
    <property type="component" value="Unassembled WGS sequence"/>
</dbReference>
<protein>
    <submittedName>
        <fullName evidence="4">GlxA family transcriptional regulator</fullName>
    </submittedName>
</protein>
<dbReference type="InterPro" id="IPR052158">
    <property type="entry name" value="INH-QAR"/>
</dbReference>
<dbReference type="InterPro" id="IPR029062">
    <property type="entry name" value="Class_I_gatase-like"/>
</dbReference>
<dbReference type="Pfam" id="PF12833">
    <property type="entry name" value="HTH_18"/>
    <property type="match status" value="1"/>
</dbReference>
<dbReference type="Gene3D" id="1.10.10.60">
    <property type="entry name" value="Homeodomain-like"/>
    <property type="match status" value="1"/>
</dbReference>
<organism evidence="4 5">
    <name type="scientific">Methylobacterium planeticum</name>
    <dbReference type="NCBI Taxonomy" id="2615211"/>
    <lineage>
        <taxon>Bacteria</taxon>
        <taxon>Pseudomonadati</taxon>
        <taxon>Pseudomonadota</taxon>
        <taxon>Alphaproteobacteria</taxon>
        <taxon>Hyphomicrobiales</taxon>
        <taxon>Methylobacteriaceae</taxon>
        <taxon>Methylobacterium</taxon>
    </lineage>
</organism>
<dbReference type="InterPro" id="IPR018060">
    <property type="entry name" value="HTH_AraC"/>
</dbReference>
<keyword evidence="2" id="KW-0804">Transcription</keyword>
<sequence>MSSTEDTNRSRPGRKPPRVAAPATLTIGFVLVPEFPLMAYTAAVEPLRAANTLSGCELYRWWHATPGGGVVRASNGISILTDVEVGAVEPDADRVFVCAGGNPASFDDPALSAWLRDLARRGVTVGGISGGPYLLARAGLLAGRRCTLHWEHVPAFEERYPDIAVVRSLFEAQGDRITCSGGIAALDLMLNLIERDHGPGLAAGVSDWFLHNQIREGLSPQRMDLRLRFGIRDPRVLRVLAAMEANLETPLPREVLAALAHVSVRQLERLFRDLLGTGLHRRYLDLRLDRAHQLRRESSMSASEIAAATGFSNAGELSRAERRGRLQAAMPHQA</sequence>
<evidence type="ECO:0000256" key="1">
    <source>
        <dbReference type="ARBA" id="ARBA00023015"/>
    </source>
</evidence>
<dbReference type="InterPro" id="IPR009057">
    <property type="entry name" value="Homeodomain-like_sf"/>
</dbReference>
<dbReference type="Pfam" id="PF01965">
    <property type="entry name" value="DJ-1_PfpI"/>
    <property type="match status" value="1"/>
</dbReference>
<proteinExistence type="predicted"/>
<accession>A0A6N6MLW9</accession>
<feature type="domain" description="HTH araC/xylS-type" evidence="3">
    <location>
        <begin position="237"/>
        <end position="323"/>
    </location>
</feature>
<evidence type="ECO:0000313" key="5">
    <source>
        <dbReference type="Proteomes" id="UP000441523"/>
    </source>
</evidence>
<dbReference type="RefSeq" id="WP_150965732.1">
    <property type="nucleotide sequence ID" value="NZ_VZZJ01000024.1"/>
</dbReference>
<dbReference type="CDD" id="cd03136">
    <property type="entry name" value="GATase1_AraC_ArgR_like"/>
    <property type="match status" value="1"/>
</dbReference>
<dbReference type="PANTHER" id="PTHR43130:SF3">
    <property type="entry name" value="HTH-TYPE TRANSCRIPTIONAL REGULATOR RV1931C"/>
    <property type="match status" value="1"/>
</dbReference>
<gene>
    <name evidence="4" type="ORF">F6X51_21520</name>
</gene>
<evidence type="ECO:0000256" key="2">
    <source>
        <dbReference type="ARBA" id="ARBA00023163"/>
    </source>
</evidence>
<dbReference type="AlphaFoldDB" id="A0A6N6MLW9"/>
<dbReference type="PANTHER" id="PTHR43130">
    <property type="entry name" value="ARAC-FAMILY TRANSCRIPTIONAL REGULATOR"/>
    <property type="match status" value="1"/>
</dbReference>
<dbReference type="Gene3D" id="3.40.50.880">
    <property type="match status" value="1"/>
</dbReference>
<dbReference type="GO" id="GO:0003700">
    <property type="term" value="F:DNA-binding transcription factor activity"/>
    <property type="evidence" value="ECO:0007669"/>
    <property type="project" value="InterPro"/>
</dbReference>
<dbReference type="SUPFAM" id="SSF46689">
    <property type="entry name" value="Homeodomain-like"/>
    <property type="match status" value="1"/>
</dbReference>
<reference evidence="4 5" key="1">
    <citation type="submission" date="2019-09" db="EMBL/GenBank/DDBJ databases">
        <title>YIM 132548 draft genome.</title>
        <authorList>
            <person name="Jiang L."/>
        </authorList>
    </citation>
    <scope>NUCLEOTIDE SEQUENCE [LARGE SCALE GENOMIC DNA]</scope>
    <source>
        <strain evidence="4 5">YIM 132548</strain>
    </source>
</reference>
<evidence type="ECO:0000313" key="4">
    <source>
        <dbReference type="EMBL" id="KAB1070754.1"/>
    </source>
</evidence>
<dbReference type="SUPFAM" id="SSF52317">
    <property type="entry name" value="Class I glutamine amidotransferase-like"/>
    <property type="match status" value="1"/>
</dbReference>
<comment type="caution">
    <text evidence="4">The sequence shown here is derived from an EMBL/GenBank/DDBJ whole genome shotgun (WGS) entry which is preliminary data.</text>
</comment>
<dbReference type="SMART" id="SM00342">
    <property type="entry name" value="HTH_ARAC"/>
    <property type="match status" value="1"/>
</dbReference>
<dbReference type="EMBL" id="VZZJ01000024">
    <property type="protein sequence ID" value="KAB1070754.1"/>
    <property type="molecule type" value="Genomic_DNA"/>
</dbReference>
<keyword evidence="5" id="KW-1185">Reference proteome</keyword>
<evidence type="ECO:0000259" key="3">
    <source>
        <dbReference type="PROSITE" id="PS01124"/>
    </source>
</evidence>
<dbReference type="GO" id="GO:0043565">
    <property type="term" value="F:sequence-specific DNA binding"/>
    <property type="evidence" value="ECO:0007669"/>
    <property type="project" value="InterPro"/>
</dbReference>
<dbReference type="PROSITE" id="PS01124">
    <property type="entry name" value="HTH_ARAC_FAMILY_2"/>
    <property type="match status" value="1"/>
</dbReference>